<dbReference type="GO" id="GO:0003700">
    <property type="term" value="F:DNA-binding transcription factor activity"/>
    <property type="evidence" value="ECO:0007669"/>
    <property type="project" value="TreeGrafter"/>
</dbReference>
<keyword evidence="2" id="KW-0539">Nucleus</keyword>
<evidence type="ECO:0000256" key="2">
    <source>
        <dbReference type="ARBA" id="ARBA00023242"/>
    </source>
</evidence>
<dbReference type="PANTHER" id="PTHR12565">
    <property type="entry name" value="STEROL REGULATORY ELEMENT-BINDING PROTEIN"/>
    <property type="match status" value="1"/>
</dbReference>
<sequence length="238" mass="25375">MELNEGTAGTGSHKTASESDEVAAPESLQLTDELRLLMSAPVTDNSSSFTALQAVQPIHSPDSAKLIAAPAPAPNVDDFKDSSHFLSNSGLIEQAAKFSVFTGDGAGNINDNNKSNSPEPSSCDSSASLQKPGKSEPEGTESPQPTAAKESSDDAEKLPYVHVEARWGQATDRHISADRATREKINERMKILRDLVPVGSKYFVSFCSKKLSWCAMALGCKRAESSSNIAELGSTRKF</sequence>
<dbReference type="PANTHER" id="PTHR12565:SF112">
    <property type="entry name" value="TRANSCRIPTION FACTOR BHLH48-RELATED"/>
    <property type="match status" value="1"/>
</dbReference>
<protein>
    <submittedName>
        <fullName evidence="4">Basic helix-loop-helix DNA-binding superfamily protein, putative isoform 2</fullName>
    </submittedName>
</protein>
<comment type="subcellular location">
    <subcellularLocation>
        <location evidence="1">Nucleus</location>
    </subcellularLocation>
</comment>
<evidence type="ECO:0000313" key="5">
    <source>
        <dbReference type="Proteomes" id="UP000436088"/>
    </source>
</evidence>
<organism evidence="4 5">
    <name type="scientific">Hibiscus syriacus</name>
    <name type="common">Rose of Sharon</name>
    <dbReference type="NCBI Taxonomy" id="106335"/>
    <lineage>
        <taxon>Eukaryota</taxon>
        <taxon>Viridiplantae</taxon>
        <taxon>Streptophyta</taxon>
        <taxon>Embryophyta</taxon>
        <taxon>Tracheophyta</taxon>
        <taxon>Spermatophyta</taxon>
        <taxon>Magnoliopsida</taxon>
        <taxon>eudicotyledons</taxon>
        <taxon>Gunneridae</taxon>
        <taxon>Pentapetalae</taxon>
        <taxon>rosids</taxon>
        <taxon>malvids</taxon>
        <taxon>Malvales</taxon>
        <taxon>Malvaceae</taxon>
        <taxon>Malvoideae</taxon>
        <taxon>Hibiscus</taxon>
    </lineage>
</organism>
<evidence type="ECO:0000256" key="1">
    <source>
        <dbReference type="ARBA" id="ARBA00004123"/>
    </source>
</evidence>
<dbReference type="Proteomes" id="UP000436088">
    <property type="component" value="Unassembled WGS sequence"/>
</dbReference>
<accession>A0A6A3D5I5</accession>
<dbReference type="GO" id="GO:0003677">
    <property type="term" value="F:DNA binding"/>
    <property type="evidence" value="ECO:0007669"/>
    <property type="project" value="UniProtKB-KW"/>
</dbReference>
<keyword evidence="5" id="KW-1185">Reference proteome</keyword>
<gene>
    <name evidence="4" type="ORF">F3Y22_tig00000738pilonHSYRG00076</name>
</gene>
<dbReference type="EMBL" id="VEPZ02000065">
    <property type="protein sequence ID" value="KAE8734621.1"/>
    <property type="molecule type" value="Genomic_DNA"/>
</dbReference>
<feature type="compositionally biased region" description="Low complexity" evidence="3">
    <location>
        <begin position="115"/>
        <end position="128"/>
    </location>
</feature>
<comment type="caution">
    <text evidence="4">The sequence shown here is derived from an EMBL/GenBank/DDBJ whole genome shotgun (WGS) entry which is preliminary data.</text>
</comment>
<dbReference type="InterPro" id="IPR024097">
    <property type="entry name" value="bHLH_ZIP_TF"/>
</dbReference>
<reference evidence="4" key="1">
    <citation type="submission" date="2019-09" db="EMBL/GenBank/DDBJ databases">
        <title>Draft genome information of white flower Hibiscus syriacus.</title>
        <authorList>
            <person name="Kim Y.-M."/>
        </authorList>
    </citation>
    <scope>NUCLEOTIDE SEQUENCE [LARGE SCALE GENOMIC DNA]</scope>
    <source>
        <strain evidence="4">YM2019G1</strain>
    </source>
</reference>
<name>A0A6A3D5I5_HIBSY</name>
<dbReference type="GO" id="GO:0005634">
    <property type="term" value="C:nucleus"/>
    <property type="evidence" value="ECO:0007669"/>
    <property type="project" value="UniProtKB-SubCell"/>
</dbReference>
<evidence type="ECO:0000313" key="4">
    <source>
        <dbReference type="EMBL" id="KAE8734621.1"/>
    </source>
</evidence>
<evidence type="ECO:0000256" key="3">
    <source>
        <dbReference type="SAM" id="MobiDB-lite"/>
    </source>
</evidence>
<feature type="region of interest" description="Disordered" evidence="3">
    <location>
        <begin position="109"/>
        <end position="155"/>
    </location>
</feature>
<keyword evidence="4" id="KW-0238">DNA-binding</keyword>
<dbReference type="AlphaFoldDB" id="A0A6A3D5I5"/>
<proteinExistence type="predicted"/>
<feature type="region of interest" description="Disordered" evidence="3">
    <location>
        <begin position="1"/>
        <end position="26"/>
    </location>
</feature>